<feature type="region of interest" description="Disordered" evidence="1">
    <location>
        <begin position="48"/>
        <end position="85"/>
    </location>
</feature>
<proteinExistence type="predicted"/>
<accession>A0A1D3CYQ5</accession>
<dbReference type="InterPro" id="IPR029063">
    <property type="entry name" value="SAM-dependent_MTases_sf"/>
</dbReference>
<feature type="domain" description="Methyltransferase" evidence="2">
    <location>
        <begin position="156"/>
        <end position="289"/>
    </location>
</feature>
<feature type="compositionally biased region" description="Low complexity" evidence="1">
    <location>
        <begin position="73"/>
        <end position="84"/>
    </location>
</feature>
<sequence length="377" mass="40972">MKGMEREQSMGSDQVRRGEFEQPSAHALHSTWEEIYQRELKAAAARKAYISRQGRRSVRERETVDSGSRSESRSSSVSSDTSSIEGEEWFGPECIKIASWVSSTLGKTHNHPLQLYFRALHASRGTFGSVGEACVGSSCDWCRGEGILISKEFMRLPVLDVGCGGGQVLARLKRCGFQRLAGIDYSASAIQLAKSNLRAPASSHEETHADERADPLASSTCEPVDGLPHFPVVFDKGTFDVFWLMHTPEVYVQCMHRLMPQYGLLFLTSCNCTVEELDALFCFKSEAAAQPTAEQTPGTRVDGATPESAPGPSISTTPYCGISTSLTKDLCNGDASGGSLDTKSGVAFERIGTLPHRSFKFGGAEGQVVTSVLLRRL</sequence>
<dbReference type="InterPro" id="IPR025714">
    <property type="entry name" value="Methyltranfer_dom"/>
</dbReference>
<dbReference type="Proteomes" id="UP000095192">
    <property type="component" value="Unassembled WGS sequence"/>
</dbReference>
<gene>
    <name evidence="3" type="ORF">cyc_00593</name>
</gene>
<dbReference type="GO" id="GO:0016279">
    <property type="term" value="F:protein-lysine N-methyltransferase activity"/>
    <property type="evidence" value="ECO:0007669"/>
    <property type="project" value="TreeGrafter"/>
</dbReference>
<feature type="region of interest" description="Disordered" evidence="1">
    <location>
        <begin position="1"/>
        <end position="25"/>
    </location>
</feature>
<dbReference type="VEuPathDB" id="ToxoDB:LOC34617744"/>
<feature type="region of interest" description="Disordered" evidence="1">
    <location>
        <begin position="292"/>
        <end position="316"/>
    </location>
</feature>
<evidence type="ECO:0000256" key="1">
    <source>
        <dbReference type="SAM" id="MobiDB-lite"/>
    </source>
</evidence>
<dbReference type="PANTHER" id="PTHR12843">
    <property type="entry name" value="PROTEIN-LYSINE N-METHYLTRANSFERASE METTL10"/>
    <property type="match status" value="1"/>
</dbReference>
<dbReference type="Gene3D" id="3.40.50.150">
    <property type="entry name" value="Vaccinia Virus protein VP39"/>
    <property type="match status" value="1"/>
</dbReference>
<evidence type="ECO:0000313" key="3">
    <source>
        <dbReference type="EMBL" id="OEH76332.1"/>
    </source>
</evidence>
<dbReference type="InParanoid" id="A0A1D3CYQ5"/>
<protein>
    <recommendedName>
        <fullName evidence="2">Methyltransferase domain-containing protein</fullName>
    </recommendedName>
</protein>
<dbReference type="EMBL" id="JROU02001487">
    <property type="protein sequence ID" value="OEH76332.1"/>
    <property type="molecule type" value="Genomic_DNA"/>
</dbReference>
<dbReference type="SUPFAM" id="SSF53335">
    <property type="entry name" value="S-adenosyl-L-methionine-dependent methyltransferases"/>
    <property type="match status" value="1"/>
</dbReference>
<dbReference type="CDD" id="cd02440">
    <property type="entry name" value="AdoMet_MTases"/>
    <property type="match status" value="1"/>
</dbReference>
<feature type="compositionally biased region" description="Basic and acidic residues" evidence="1">
    <location>
        <begin position="57"/>
        <end position="72"/>
    </location>
</feature>
<keyword evidence="4" id="KW-1185">Reference proteome</keyword>
<organism evidence="3 4">
    <name type="scientific">Cyclospora cayetanensis</name>
    <dbReference type="NCBI Taxonomy" id="88456"/>
    <lineage>
        <taxon>Eukaryota</taxon>
        <taxon>Sar</taxon>
        <taxon>Alveolata</taxon>
        <taxon>Apicomplexa</taxon>
        <taxon>Conoidasida</taxon>
        <taxon>Coccidia</taxon>
        <taxon>Eucoccidiorida</taxon>
        <taxon>Eimeriorina</taxon>
        <taxon>Eimeriidae</taxon>
        <taxon>Cyclospora</taxon>
    </lineage>
</organism>
<dbReference type="VEuPathDB" id="ToxoDB:cyc_00593"/>
<dbReference type="Pfam" id="PF13847">
    <property type="entry name" value="Methyltransf_31"/>
    <property type="match status" value="1"/>
</dbReference>
<reference evidence="3 4" key="1">
    <citation type="journal article" date="2016" name="BMC Genomics">
        <title>Comparative genomics reveals Cyclospora cayetanensis possesses coccidia-like metabolism and invasion components but unique surface antigens.</title>
        <authorList>
            <person name="Liu S."/>
            <person name="Wang L."/>
            <person name="Zheng H."/>
            <person name="Xu Z."/>
            <person name="Roellig D.M."/>
            <person name="Li N."/>
            <person name="Frace M.A."/>
            <person name="Tang K."/>
            <person name="Arrowood M.J."/>
            <person name="Moss D.M."/>
            <person name="Zhang L."/>
            <person name="Feng Y."/>
            <person name="Xiao L."/>
        </authorList>
    </citation>
    <scope>NUCLEOTIDE SEQUENCE [LARGE SCALE GENOMIC DNA]</scope>
    <source>
        <strain evidence="3 4">CHN_HEN01</strain>
    </source>
</reference>
<dbReference type="AlphaFoldDB" id="A0A1D3CYQ5"/>
<dbReference type="PANTHER" id="PTHR12843:SF5">
    <property type="entry name" value="EEF1A LYSINE METHYLTRANSFERASE 2"/>
    <property type="match status" value="1"/>
</dbReference>
<evidence type="ECO:0000259" key="2">
    <source>
        <dbReference type="Pfam" id="PF13847"/>
    </source>
</evidence>
<dbReference type="FunCoup" id="A0A1D3CYQ5">
    <property type="interactions" value="262"/>
</dbReference>
<comment type="caution">
    <text evidence="3">The sequence shown here is derived from an EMBL/GenBank/DDBJ whole genome shotgun (WGS) entry which is preliminary data.</text>
</comment>
<name>A0A1D3CYQ5_9EIME</name>
<evidence type="ECO:0000313" key="4">
    <source>
        <dbReference type="Proteomes" id="UP000095192"/>
    </source>
</evidence>
<feature type="compositionally biased region" description="Basic and acidic residues" evidence="1">
    <location>
        <begin position="1"/>
        <end position="20"/>
    </location>
</feature>
<dbReference type="GO" id="GO:0005737">
    <property type="term" value="C:cytoplasm"/>
    <property type="evidence" value="ECO:0007669"/>
    <property type="project" value="TreeGrafter"/>
</dbReference>